<reference evidence="2" key="1">
    <citation type="submission" date="2020-04" db="EMBL/GenBank/DDBJ databases">
        <authorList>
            <person name="Alioto T."/>
            <person name="Alioto T."/>
            <person name="Gomez Garrido J."/>
        </authorList>
    </citation>
    <scope>NUCLEOTIDE SEQUENCE</scope>
    <source>
        <strain evidence="2">A484AB</strain>
    </source>
</reference>
<organism evidence="2 3">
    <name type="scientific">Paramuricea clavata</name>
    <name type="common">Red gorgonian</name>
    <name type="synonym">Violescent sea-whip</name>
    <dbReference type="NCBI Taxonomy" id="317549"/>
    <lineage>
        <taxon>Eukaryota</taxon>
        <taxon>Metazoa</taxon>
        <taxon>Cnidaria</taxon>
        <taxon>Anthozoa</taxon>
        <taxon>Octocorallia</taxon>
        <taxon>Malacalcyonacea</taxon>
        <taxon>Plexauridae</taxon>
        <taxon>Paramuricea</taxon>
    </lineage>
</organism>
<feature type="compositionally biased region" description="Polar residues" evidence="1">
    <location>
        <begin position="41"/>
        <end position="58"/>
    </location>
</feature>
<protein>
    <submittedName>
        <fullName evidence="2">Uncharacterized protein</fullName>
    </submittedName>
</protein>
<evidence type="ECO:0000256" key="1">
    <source>
        <dbReference type="SAM" id="MobiDB-lite"/>
    </source>
</evidence>
<dbReference type="EMBL" id="CACRXK020011517">
    <property type="protein sequence ID" value="CAB4021603.1"/>
    <property type="molecule type" value="Genomic_DNA"/>
</dbReference>
<dbReference type="AlphaFoldDB" id="A0A6S7IV81"/>
<feature type="region of interest" description="Disordered" evidence="1">
    <location>
        <begin position="35"/>
        <end position="79"/>
    </location>
</feature>
<sequence length="79" mass="9021">MTSVFKISKQSDLLQQVALNESEIKVMLKDAPAEGNYRQVPANNDGQSTTETRHTVSLTPEEMESIFERKSPLNRSRRR</sequence>
<proteinExistence type="predicted"/>
<name>A0A6S7IV81_PARCT</name>
<evidence type="ECO:0000313" key="3">
    <source>
        <dbReference type="Proteomes" id="UP001152795"/>
    </source>
</evidence>
<keyword evidence="3" id="KW-1185">Reference proteome</keyword>
<evidence type="ECO:0000313" key="2">
    <source>
        <dbReference type="EMBL" id="CAB4021603.1"/>
    </source>
</evidence>
<accession>A0A6S7IV81</accession>
<comment type="caution">
    <text evidence="2">The sequence shown here is derived from an EMBL/GenBank/DDBJ whole genome shotgun (WGS) entry which is preliminary data.</text>
</comment>
<gene>
    <name evidence="2" type="ORF">PACLA_8A055690</name>
</gene>
<feature type="non-terminal residue" evidence="2">
    <location>
        <position position="79"/>
    </location>
</feature>
<dbReference type="Proteomes" id="UP001152795">
    <property type="component" value="Unassembled WGS sequence"/>
</dbReference>